<dbReference type="CDD" id="cd06662">
    <property type="entry name" value="SURF1"/>
    <property type="match status" value="1"/>
</dbReference>
<dbReference type="AlphaFoldDB" id="A0A542ZXE2"/>
<keyword evidence="1" id="KW-0812">Transmembrane</keyword>
<gene>
    <name evidence="2" type="ORF">FB461_1554</name>
</gene>
<dbReference type="GO" id="GO:0005886">
    <property type="term" value="C:plasma membrane"/>
    <property type="evidence" value="ECO:0007669"/>
    <property type="project" value="UniProtKB-SubCell"/>
</dbReference>
<keyword evidence="1" id="KW-1003">Cell membrane</keyword>
<feature type="transmembrane region" description="Helical" evidence="1">
    <location>
        <begin position="239"/>
        <end position="257"/>
    </location>
</feature>
<keyword evidence="1" id="KW-1133">Transmembrane helix</keyword>
<protein>
    <recommendedName>
        <fullName evidence="1">SURF1-like protein</fullName>
    </recommendedName>
</protein>
<name>A0A542ZXE2_RARFA</name>
<accession>A0A542ZXE2</accession>
<proteinExistence type="inferred from homology"/>
<feature type="transmembrane region" description="Helical" evidence="1">
    <location>
        <begin position="23"/>
        <end position="43"/>
    </location>
</feature>
<dbReference type="EMBL" id="VFOS01000001">
    <property type="protein sequence ID" value="TQL65021.1"/>
    <property type="molecule type" value="Genomic_DNA"/>
</dbReference>
<organism evidence="2 3">
    <name type="scientific">Rarobacter faecitabidus</name>
    <dbReference type="NCBI Taxonomy" id="13243"/>
    <lineage>
        <taxon>Bacteria</taxon>
        <taxon>Bacillati</taxon>
        <taxon>Actinomycetota</taxon>
        <taxon>Actinomycetes</taxon>
        <taxon>Micrococcales</taxon>
        <taxon>Rarobacteraceae</taxon>
        <taxon>Rarobacter</taxon>
    </lineage>
</organism>
<reference evidence="2 3" key="1">
    <citation type="submission" date="2019-06" db="EMBL/GenBank/DDBJ databases">
        <title>Sequencing the genomes of 1000 actinobacteria strains.</title>
        <authorList>
            <person name="Klenk H.-P."/>
        </authorList>
    </citation>
    <scope>NUCLEOTIDE SEQUENCE [LARGE SCALE GENOMIC DNA]</scope>
    <source>
        <strain evidence="2 3">DSM 4813</strain>
    </source>
</reference>
<comment type="subcellular location">
    <subcellularLocation>
        <location evidence="1">Cell membrane</location>
        <topology evidence="1">Multi-pass membrane protein</topology>
    </subcellularLocation>
</comment>
<dbReference type="PROSITE" id="PS50895">
    <property type="entry name" value="SURF1"/>
    <property type="match status" value="1"/>
</dbReference>
<dbReference type="InterPro" id="IPR002994">
    <property type="entry name" value="Surf1/Shy1"/>
</dbReference>
<dbReference type="Pfam" id="PF02104">
    <property type="entry name" value="SURF1"/>
    <property type="match status" value="1"/>
</dbReference>
<comment type="similarity">
    <text evidence="1">Belongs to the SURF1 family.</text>
</comment>
<dbReference type="RefSeq" id="WP_246046142.1">
    <property type="nucleotide sequence ID" value="NZ_BAAASV010000002.1"/>
</dbReference>
<evidence type="ECO:0000313" key="3">
    <source>
        <dbReference type="Proteomes" id="UP000315389"/>
    </source>
</evidence>
<evidence type="ECO:0000256" key="1">
    <source>
        <dbReference type="RuleBase" id="RU363076"/>
    </source>
</evidence>
<dbReference type="Proteomes" id="UP000315389">
    <property type="component" value="Unassembled WGS sequence"/>
</dbReference>
<sequence length="281" mass="28990">MATGGEAGGRKRTFVEVALTGKMLGLLAVMLVVAVGCGLLGQWQLGRSFERARLASEQARLEREQGDATPIAQVIAPQSKFGGDLVGRAVTVKGTFEPQQYYVSGRALEGRAGVLALNILRVSDDGAGGASWQGLSGAPALAVVRGWSGSVDEASASPAPTGTVDLTVYLQGGEPGGSAPDANGIMSTISAAQLLHYTPGPIYSAYGVLAGSSPDAAGGLAQLPRPQLDGGSSVNLRNFFYAIEWWAFAGFAVALWIRMVRDDMRLGSSAVSLDDLMAASS</sequence>
<comment type="caution">
    <text evidence="2">The sequence shown here is derived from an EMBL/GenBank/DDBJ whole genome shotgun (WGS) entry which is preliminary data.</text>
</comment>
<keyword evidence="1" id="KW-0472">Membrane</keyword>
<keyword evidence="3" id="KW-1185">Reference proteome</keyword>
<evidence type="ECO:0000313" key="2">
    <source>
        <dbReference type="EMBL" id="TQL65021.1"/>
    </source>
</evidence>